<dbReference type="GO" id="GO:0030127">
    <property type="term" value="C:COPII vesicle coat"/>
    <property type="evidence" value="ECO:0007669"/>
    <property type="project" value="InterPro"/>
</dbReference>
<dbReference type="GO" id="GO:0006886">
    <property type="term" value="P:intracellular protein transport"/>
    <property type="evidence" value="ECO:0007669"/>
    <property type="project" value="InterPro"/>
</dbReference>
<evidence type="ECO:0000313" key="11">
    <source>
        <dbReference type="Proteomes" id="UP000260680"/>
    </source>
</evidence>
<keyword evidence="2" id="KW-0723">Serine/threonine-protein kinase</keyword>
<evidence type="ECO:0000256" key="5">
    <source>
        <dbReference type="ARBA" id="ARBA00022777"/>
    </source>
</evidence>
<comment type="catalytic activity">
    <reaction evidence="8">
        <text>L-seryl-[protein] + ATP = O-phospho-L-seryl-[protein] + ADP + H(+)</text>
        <dbReference type="Rhea" id="RHEA:17989"/>
        <dbReference type="Rhea" id="RHEA-COMP:9863"/>
        <dbReference type="Rhea" id="RHEA-COMP:11604"/>
        <dbReference type="ChEBI" id="CHEBI:15378"/>
        <dbReference type="ChEBI" id="CHEBI:29999"/>
        <dbReference type="ChEBI" id="CHEBI:30616"/>
        <dbReference type="ChEBI" id="CHEBI:83421"/>
        <dbReference type="ChEBI" id="CHEBI:456216"/>
        <dbReference type="EC" id="2.7.11.1"/>
    </reaction>
</comment>
<dbReference type="PANTHER" id="PTHR24363">
    <property type="entry name" value="SERINE/THREONINE PROTEIN KINASE"/>
    <property type="match status" value="1"/>
</dbReference>
<evidence type="ECO:0000256" key="1">
    <source>
        <dbReference type="ARBA" id="ARBA00012513"/>
    </source>
</evidence>
<accession>A0A3E2N554</accession>
<dbReference type="SUPFAM" id="SSF56112">
    <property type="entry name" value="Protein kinase-like (PK-like)"/>
    <property type="match status" value="1"/>
</dbReference>
<comment type="caution">
    <text evidence="10">The sequence shown here is derived from an EMBL/GenBank/DDBJ whole genome shotgun (WGS) entry which is preliminary data.</text>
</comment>
<evidence type="ECO:0000256" key="3">
    <source>
        <dbReference type="ARBA" id="ARBA00022679"/>
    </source>
</evidence>
<dbReference type="SUPFAM" id="SSF82919">
    <property type="entry name" value="Zn-finger domain of Sec23/24"/>
    <property type="match status" value="1"/>
</dbReference>
<evidence type="ECO:0000256" key="6">
    <source>
        <dbReference type="ARBA" id="ARBA00022840"/>
    </source>
</evidence>
<keyword evidence="4" id="KW-0547">Nucleotide-binding</keyword>
<evidence type="ECO:0000259" key="9">
    <source>
        <dbReference type="PROSITE" id="PS50011"/>
    </source>
</evidence>
<dbReference type="Proteomes" id="UP000260680">
    <property type="component" value="Unassembled WGS sequence"/>
</dbReference>
<organism evidence="10 11">
    <name type="scientific">Lacrimispora amygdalina</name>
    <dbReference type="NCBI Taxonomy" id="253257"/>
    <lineage>
        <taxon>Bacteria</taxon>
        <taxon>Bacillati</taxon>
        <taxon>Bacillota</taxon>
        <taxon>Clostridia</taxon>
        <taxon>Lachnospirales</taxon>
        <taxon>Lachnospiraceae</taxon>
        <taxon>Lacrimispora</taxon>
    </lineage>
</organism>
<dbReference type="PROSITE" id="PS50011">
    <property type="entry name" value="PROTEIN_KINASE_DOM"/>
    <property type="match status" value="1"/>
</dbReference>
<comment type="catalytic activity">
    <reaction evidence="7">
        <text>L-threonyl-[protein] + ATP = O-phospho-L-threonyl-[protein] + ADP + H(+)</text>
        <dbReference type="Rhea" id="RHEA:46608"/>
        <dbReference type="Rhea" id="RHEA-COMP:11060"/>
        <dbReference type="Rhea" id="RHEA-COMP:11605"/>
        <dbReference type="ChEBI" id="CHEBI:15378"/>
        <dbReference type="ChEBI" id="CHEBI:30013"/>
        <dbReference type="ChEBI" id="CHEBI:30616"/>
        <dbReference type="ChEBI" id="CHEBI:61977"/>
        <dbReference type="ChEBI" id="CHEBI:456216"/>
        <dbReference type="EC" id="2.7.11.1"/>
    </reaction>
</comment>
<dbReference type="GO" id="GO:0008270">
    <property type="term" value="F:zinc ion binding"/>
    <property type="evidence" value="ECO:0007669"/>
    <property type="project" value="InterPro"/>
</dbReference>
<keyword evidence="3" id="KW-0808">Transferase</keyword>
<dbReference type="EMBL" id="QOHO01000107">
    <property type="protein sequence ID" value="RFZ76021.1"/>
    <property type="molecule type" value="Genomic_DNA"/>
</dbReference>
<dbReference type="InterPro" id="IPR000719">
    <property type="entry name" value="Prot_kinase_dom"/>
</dbReference>
<dbReference type="RefSeq" id="WP_117419801.1">
    <property type="nucleotide sequence ID" value="NZ_QOHO01000107.1"/>
</dbReference>
<dbReference type="PANTHER" id="PTHR24363:SF0">
    <property type="entry name" value="SERINE_THREONINE KINASE LIKE DOMAIN CONTAINING 1"/>
    <property type="match status" value="1"/>
</dbReference>
<dbReference type="InterPro" id="IPR008271">
    <property type="entry name" value="Ser/Thr_kinase_AS"/>
</dbReference>
<dbReference type="SMART" id="SM00220">
    <property type="entry name" value="S_TKc"/>
    <property type="match status" value="1"/>
</dbReference>
<dbReference type="OrthoDB" id="9788659at2"/>
<reference evidence="10 11" key="1">
    <citation type="submission" date="2018-07" db="EMBL/GenBank/DDBJ databases">
        <title>New species, Clostridium PI-S10-A1B.</title>
        <authorList>
            <person name="Krishna G."/>
            <person name="Summeta K."/>
            <person name="Shikha S."/>
            <person name="Prabhu P.B."/>
            <person name="Suresh K."/>
        </authorList>
    </citation>
    <scope>NUCLEOTIDE SEQUENCE [LARGE SCALE GENOMIC DNA]</scope>
    <source>
        <strain evidence="10 11">PI-S10-A1B</strain>
    </source>
</reference>
<dbReference type="Gene3D" id="1.10.510.10">
    <property type="entry name" value="Transferase(Phosphotransferase) domain 1"/>
    <property type="match status" value="1"/>
</dbReference>
<dbReference type="Pfam" id="PF00069">
    <property type="entry name" value="Pkinase"/>
    <property type="match status" value="1"/>
</dbReference>
<dbReference type="EC" id="2.7.11.1" evidence="1"/>
<evidence type="ECO:0000256" key="8">
    <source>
        <dbReference type="ARBA" id="ARBA00048679"/>
    </source>
</evidence>
<evidence type="ECO:0000256" key="2">
    <source>
        <dbReference type="ARBA" id="ARBA00022527"/>
    </source>
</evidence>
<protein>
    <recommendedName>
        <fullName evidence="1">non-specific serine/threonine protein kinase</fullName>
        <ecNumber evidence="1">2.7.11.1</ecNumber>
    </recommendedName>
</protein>
<dbReference type="GO" id="GO:0005524">
    <property type="term" value="F:ATP binding"/>
    <property type="evidence" value="ECO:0007669"/>
    <property type="project" value="UniProtKB-KW"/>
</dbReference>
<keyword evidence="5" id="KW-0418">Kinase</keyword>
<feature type="domain" description="Protein kinase" evidence="9">
    <location>
        <begin position="125"/>
        <end position="372"/>
    </location>
</feature>
<evidence type="ECO:0000256" key="4">
    <source>
        <dbReference type="ARBA" id="ARBA00022741"/>
    </source>
</evidence>
<evidence type="ECO:0000256" key="7">
    <source>
        <dbReference type="ARBA" id="ARBA00047899"/>
    </source>
</evidence>
<sequence>MGLLDKLRGYKQNKAQEITEGDMYEYCPRCEANLTLQKGYRNDLPYWICKGCGEMLINPEVDADDDIAWICDQCGSMLNIQDGFSDNNGEWTCTECGYVNKIDESELYASEDEFQAEQRSPYKGLSDKDVLALSVYRDIEHIDNRPDIILVMHRETGQKYIKKLLTTYNRSVYDYLKENPVDHMPVIHEIYEGDNCLIVIEEYIEGKTIADILEEKAMSGDQAIGIGIDLCTILNVIHSLPTPIIHRDIKPSNIVITPENEIYLLDMNVAKWYDPDKTDDTRYMGTRFYAAPEQVGYGLSASSAKSDVYALGVLLNVMTTRRFPKEKRAEGELWNIIERCISLDADNRYNVTELKATLEELRGTIHAEETYG</sequence>
<keyword evidence="6" id="KW-0067">ATP-binding</keyword>
<dbReference type="PROSITE" id="PS00108">
    <property type="entry name" value="PROTEIN_KINASE_ST"/>
    <property type="match status" value="1"/>
</dbReference>
<name>A0A3E2N554_9FIRM</name>
<dbReference type="InterPro" id="IPR036174">
    <property type="entry name" value="Znf_Sec23_Sec24_sf"/>
</dbReference>
<dbReference type="InterPro" id="IPR011009">
    <property type="entry name" value="Kinase-like_dom_sf"/>
</dbReference>
<dbReference type="GO" id="GO:0004674">
    <property type="term" value="F:protein serine/threonine kinase activity"/>
    <property type="evidence" value="ECO:0007669"/>
    <property type="project" value="UniProtKB-KW"/>
</dbReference>
<dbReference type="AlphaFoldDB" id="A0A3E2N554"/>
<proteinExistence type="predicted"/>
<dbReference type="GO" id="GO:0006888">
    <property type="term" value="P:endoplasmic reticulum to Golgi vesicle-mediated transport"/>
    <property type="evidence" value="ECO:0007669"/>
    <property type="project" value="InterPro"/>
</dbReference>
<evidence type="ECO:0000313" key="10">
    <source>
        <dbReference type="EMBL" id="RFZ76021.1"/>
    </source>
</evidence>
<gene>
    <name evidence="10" type="ORF">DS742_25810</name>
</gene>